<feature type="signal peptide" evidence="1">
    <location>
        <begin position="1"/>
        <end position="18"/>
    </location>
</feature>
<dbReference type="OrthoDB" id="3497702at2759"/>
<accession>A0A8H8BUJ2</accession>
<keyword evidence="1" id="KW-0732">Signal</keyword>
<evidence type="ECO:0000256" key="1">
    <source>
        <dbReference type="SAM" id="SignalP"/>
    </source>
</evidence>
<name>A0A8H8BUJ2_9HELO</name>
<sequence length="121" mass="12994">MQSVIALTVAFLAAAVSATPYTATTTVQFTNDQSGRSANVPVALDGAKKSVATLLDNTPLDNNYSFLATSFFLQSNFQGVECDLYIDNYVVTITEQHTFAGFAPVSAPKDLVHAEIACFKY</sequence>
<gene>
    <name evidence="2" type="ORF">IFR04_002628</name>
</gene>
<dbReference type="EMBL" id="JAFJYH010000023">
    <property type="protein sequence ID" value="KAG4424224.1"/>
    <property type="molecule type" value="Genomic_DNA"/>
</dbReference>
<protein>
    <submittedName>
        <fullName evidence="2">Uncharacterized protein</fullName>
    </submittedName>
</protein>
<proteinExistence type="predicted"/>
<keyword evidence="3" id="KW-1185">Reference proteome</keyword>
<dbReference type="Proteomes" id="UP000664132">
    <property type="component" value="Unassembled WGS sequence"/>
</dbReference>
<evidence type="ECO:0000313" key="2">
    <source>
        <dbReference type="EMBL" id="KAG4424224.1"/>
    </source>
</evidence>
<comment type="caution">
    <text evidence="2">The sequence shown here is derived from an EMBL/GenBank/DDBJ whole genome shotgun (WGS) entry which is preliminary data.</text>
</comment>
<reference evidence="2" key="1">
    <citation type="submission" date="2021-02" db="EMBL/GenBank/DDBJ databases">
        <title>Genome sequence Cadophora malorum strain M34.</title>
        <authorList>
            <person name="Stefanovic E."/>
            <person name="Vu D."/>
            <person name="Scully C."/>
            <person name="Dijksterhuis J."/>
            <person name="Roader J."/>
            <person name="Houbraken J."/>
        </authorList>
    </citation>
    <scope>NUCLEOTIDE SEQUENCE</scope>
    <source>
        <strain evidence="2">M34</strain>
    </source>
</reference>
<feature type="chain" id="PRO_5034023626" evidence="1">
    <location>
        <begin position="19"/>
        <end position="121"/>
    </location>
</feature>
<organism evidence="2 3">
    <name type="scientific">Cadophora malorum</name>
    <dbReference type="NCBI Taxonomy" id="108018"/>
    <lineage>
        <taxon>Eukaryota</taxon>
        <taxon>Fungi</taxon>
        <taxon>Dikarya</taxon>
        <taxon>Ascomycota</taxon>
        <taxon>Pezizomycotina</taxon>
        <taxon>Leotiomycetes</taxon>
        <taxon>Helotiales</taxon>
        <taxon>Ploettnerulaceae</taxon>
        <taxon>Cadophora</taxon>
    </lineage>
</organism>
<dbReference type="AlphaFoldDB" id="A0A8H8BUJ2"/>
<evidence type="ECO:0000313" key="3">
    <source>
        <dbReference type="Proteomes" id="UP000664132"/>
    </source>
</evidence>